<dbReference type="EMBL" id="AJWY01007571">
    <property type="protein sequence ID" value="EKC63619.1"/>
    <property type="molecule type" value="Genomic_DNA"/>
</dbReference>
<feature type="non-terminal residue" evidence="1">
    <location>
        <position position="1"/>
    </location>
</feature>
<evidence type="ECO:0000313" key="1">
    <source>
        <dbReference type="EMBL" id="EKC63619.1"/>
    </source>
</evidence>
<proteinExistence type="predicted"/>
<accession>K1T7Z8</accession>
<comment type="caution">
    <text evidence="1">The sequence shown here is derived from an EMBL/GenBank/DDBJ whole genome shotgun (WGS) entry which is preliminary data.</text>
</comment>
<name>K1T7Z8_9ZZZZ</name>
<protein>
    <submittedName>
        <fullName evidence="1">Uncharacterized protein</fullName>
    </submittedName>
</protein>
<gene>
    <name evidence="1" type="ORF">LEA_11250</name>
</gene>
<dbReference type="InterPro" id="IPR032466">
    <property type="entry name" value="Metal_Hydrolase"/>
</dbReference>
<reference evidence="1" key="1">
    <citation type="journal article" date="2013" name="Environ. Microbiol.">
        <title>Microbiota from the distal guts of lean and obese adolescents exhibit partial functional redundancy besides clear differences in community structure.</title>
        <authorList>
            <person name="Ferrer M."/>
            <person name="Ruiz A."/>
            <person name="Lanza F."/>
            <person name="Haange S.B."/>
            <person name="Oberbach A."/>
            <person name="Till H."/>
            <person name="Bargiela R."/>
            <person name="Campoy C."/>
            <person name="Segura M.T."/>
            <person name="Richter M."/>
            <person name="von Bergen M."/>
            <person name="Seifert J."/>
            <person name="Suarez A."/>
        </authorList>
    </citation>
    <scope>NUCLEOTIDE SEQUENCE</scope>
</reference>
<organism evidence="1">
    <name type="scientific">human gut metagenome</name>
    <dbReference type="NCBI Taxonomy" id="408170"/>
    <lineage>
        <taxon>unclassified sequences</taxon>
        <taxon>metagenomes</taxon>
        <taxon>organismal metagenomes</taxon>
    </lineage>
</organism>
<dbReference type="AlphaFoldDB" id="K1T7Z8"/>
<dbReference type="SUPFAM" id="SSF51556">
    <property type="entry name" value="Metallo-dependent hydrolases"/>
    <property type="match status" value="1"/>
</dbReference>
<sequence>CLDSPEKAADFYEYLLSRGVSQQDADGIFFENARTFLRKNLG</sequence>